<gene>
    <name evidence="2" type="ORF">Trichorick_01346</name>
</gene>
<dbReference type="RefSeq" id="WP_323738206.1">
    <property type="nucleotide sequence ID" value="NZ_CP112932.1"/>
</dbReference>
<dbReference type="EMBL" id="CP112932">
    <property type="protein sequence ID" value="WPY01433.1"/>
    <property type="molecule type" value="Genomic_DNA"/>
</dbReference>
<dbReference type="SUPFAM" id="SSF52317">
    <property type="entry name" value="Class I glutamine amidotransferase-like"/>
    <property type="match status" value="1"/>
</dbReference>
<dbReference type="Gene3D" id="3.40.50.880">
    <property type="match status" value="1"/>
</dbReference>
<dbReference type="InterPro" id="IPR002818">
    <property type="entry name" value="DJ-1/PfpI"/>
</dbReference>
<name>A0ABZ0UWM9_9RICK</name>
<keyword evidence="3" id="KW-1185">Reference proteome</keyword>
<sequence length="221" mass="24237">MIRVAVVISGCGALDGAEIFETVFTLLELDKNNVDTKIFAPDQKQHSVINHLTKEEVAEERNVLVESARIARGKIEALNKLQVQDFDALILPGGFGAATNLSDLAFKNENVTVIEDLKKIIIEFHRSSKPIGGICIAPAILAAVLKNHAKIRITLGDKNELITKLDAIEEICLAEDIVIDKENKLVTTPAFMLNASATQIHRGISKLVNKILKMHNNTIVE</sequence>
<proteinExistence type="predicted"/>
<dbReference type="PANTHER" id="PTHR10224:SF12">
    <property type="entry name" value="GLYOXALASE ELBB"/>
    <property type="match status" value="1"/>
</dbReference>
<keyword evidence="2" id="KW-0315">Glutamine amidotransferase</keyword>
<evidence type="ECO:0000313" key="2">
    <source>
        <dbReference type="EMBL" id="WPY01433.1"/>
    </source>
</evidence>
<dbReference type="PANTHER" id="PTHR10224">
    <property type="entry name" value="ES1 PROTEIN HOMOLOG, MITOCHONDRIAL"/>
    <property type="match status" value="1"/>
</dbReference>
<evidence type="ECO:0000259" key="1">
    <source>
        <dbReference type="Pfam" id="PF01965"/>
    </source>
</evidence>
<organism evidence="2 3">
    <name type="scientific">Candidatus Trichorickettsia mobilis</name>
    <dbReference type="NCBI Taxonomy" id="1346319"/>
    <lineage>
        <taxon>Bacteria</taxon>
        <taxon>Pseudomonadati</taxon>
        <taxon>Pseudomonadota</taxon>
        <taxon>Alphaproteobacteria</taxon>
        <taxon>Rickettsiales</taxon>
        <taxon>Rickettsiaceae</taxon>
        <taxon>Rickettsieae</taxon>
        <taxon>Candidatus Trichorickettsia</taxon>
    </lineage>
</organism>
<evidence type="ECO:0000313" key="3">
    <source>
        <dbReference type="Proteomes" id="UP001326613"/>
    </source>
</evidence>
<dbReference type="InterPro" id="IPR029062">
    <property type="entry name" value="Class_I_gatase-like"/>
</dbReference>
<accession>A0ABZ0UWM9</accession>
<protein>
    <submittedName>
        <fullName evidence="2">Isoprenoid biosynthesis type 1 glutamine amidotransferase</fullName>
    </submittedName>
</protein>
<dbReference type="NCBIfam" id="NF008747">
    <property type="entry name" value="PRK11780.1"/>
    <property type="match status" value="1"/>
</dbReference>
<dbReference type="Pfam" id="PF01965">
    <property type="entry name" value="DJ-1_PfpI"/>
    <property type="match status" value="1"/>
</dbReference>
<dbReference type="Proteomes" id="UP001326613">
    <property type="component" value="Chromosome"/>
</dbReference>
<feature type="domain" description="DJ-1/PfpI" evidence="1">
    <location>
        <begin position="15"/>
        <end position="144"/>
    </location>
</feature>
<reference evidence="2 3" key="1">
    <citation type="submission" date="2022-10" db="EMBL/GenBank/DDBJ databases">
        <title>Host association and intracellularity evolved multiple times independently in the Rickettsiales.</title>
        <authorList>
            <person name="Castelli M."/>
            <person name="Nardi T."/>
            <person name="Gammuto L."/>
            <person name="Bellinzona G."/>
            <person name="Sabaneyeva E."/>
            <person name="Potekhin A."/>
            <person name="Serra V."/>
            <person name="Petroni G."/>
            <person name="Sassera D."/>
        </authorList>
    </citation>
    <scope>NUCLEOTIDE SEQUENCE [LARGE SCALE GENOMIC DNA]</scope>
    <source>
        <strain evidence="2 3">Kr 154-4</strain>
    </source>
</reference>